<dbReference type="PANTHER" id="PTHR16214">
    <property type="entry name" value="TRANSMEMBRANE PROTEIN 260"/>
    <property type="match status" value="1"/>
</dbReference>
<name>A0A9D9HEG7_9BACT</name>
<dbReference type="PANTHER" id="PTHR16214:SF3">
    <property type="entry name" value="TRANSMEMBRANE PROTEIN 260"/>
    <property type="match status" value="1"/>
</dbReference>
<feature type="transmembrane region" description="Helical" evidence="1">
    <location>
        <begin position="148"/>
        <end position="167"/>
    </location>
</feature>
<feature type="transmembrane region" description="Helical" evidence="1">
    <location>
        <begin position="12"/>
        <end position="29"/>
    </location>
</feature>
<feature type="transmembrane region" description="Helical" evidence="1">
    <location>
        <begin position="295"/>
        <end position="315"/>
    </location>
</feature>
<dbReference type="InterPro" id="IPR052724">
    <property type="entry name" value="GT117_domain-containing"/>
</dbReference>
<reference evidence="2" key="2">
    <citation type="journal article" date="2021" name="PeerJ">
        <title>Extensive microbial diversity within the chicken gut microbiome revealed by metagenomics and culture.</title>
        <authorList>
            <person name="Gilroy R."/>
            <person name="Ravi A."/>
            <person name="Getino M."/>
            <person name="Pursley I."/>
            <person name="Horton D.L."/>
            <person name="Alikhan N.F."/>
            <person name="Baker D."/>
            <person name="Gharbi K."/>
            <person name="Hall N."/>
            <person name="Watson M."/>
            <person name="Adriaenssens E.M."/>
            <person name="Foster-Nyarko E."/>
            <person name="Jarju S."/>
            <person name="Secka A."/>
            <person name="Antonio M."/>
            <person name="Oren A."/>
            <person name="Chaudhuri R.R."/>
            <person name="La Ragione R."/>
            <person name="Hildebrand F."/>
            <person name="Pallen M.J."/>
        </authorList>
    </citation>
    <scope>NUCLEOTIDE SEQUENCE</scope>
    <source>
        <strain evidence="2">20514</strain>
    </source>
</reference>
<keyword evidence="1" id="KW-0472">Membrane</keyword>
<accession>A0A9D9HEG7</accession>
<keyword evidence="1" id="KW-0812">Transmembrane</keyword>
<dbReference type="Pfam" id="PF11028">
    <property type="entry name" value="TMEM260-like"/>
    <property type="match status" value="1"/>
</dbReference>
<organism evidence="2 3">
    <name type="scientific">Candidatus Cryptobacteroides merdigallinarum</name>
    <dbReference type="NCBI Taxonomy" id="2840770"/>
    <lineage>
        <taxon>Bacteria</taxon>
        <taxon>Pseudomonadati</taxon>
        <taxon>Bacteroidota</taxon>
        <taxon>Bacteroidia</taxon>
        <taxon>Bacteroidales</taxon>
        <taxon>Candidatus Cryptobacteroides</taxon>
    </lineage>
</organism>
<proteinExistence type="predicted"/>
<evidence type="ECO:0000313" key="3">
    <source>
        <dbReference type="Proteomes" id="UP000810252"/>
    </source>
</evidence>
<feature type="transmembrane region" description="Helical" evidence="1">
    <location>
        <begin position="253"/>
        <end position="283"/>
    </location>
</feature>
<dbReference type="EMBL" id="JADIMQ010000016">
    <property type="protein sequence ID" value="MBO8447854.1"/>
    <property type="molecule type" value="Genomic_DNA"/>
</dbReference>
<keyword evidence="1" id="KW-1133">Transmembrane helix</keyword>
<feature type="transmembrane region" description="Helical" evidence="1">
    <location>
        <begin position="503"/>
        <end position="520"/>
    </location>
</feature>
<feature type="transmembrane region" description="Helical" evidence="1">
    <location>
        <begin position="219"/>
        <end position="241"/>
    </location>
</feature>
<feature type="transmembrane region" description="Helical" evidence="1">
    <location>
        <begin position="179"/>
        <end position="207"/>
    </location>
</feature>
<dbReference type="InterPro" id="IPR021280">
    <property type="entry name" value="TMEM260-like"/>
</dbReference>
<reference evidence="2" key="1">
    <citation type="submission" date="2020-10" db="EMBL/GenBank/DDBJ databases">
        <authorList>
            <person name="Gilroy R."/>
        </authorList>
    </citation>
    <scope>NUCLEOTIDE SEQUENCE</scope>
    <source>
        <strain evidence="2">20514</strain>
    </source>
</reference>
<feature type="transmembrane region" description="Helical" evidence="1">
    <location>
        <begin position="526"/>
        <end position="544"/>
    </location>
</feature>
<comment type="caution">
    <text evidence="2">The sequence shown here is derived from an EMBL/GenBank/DDBJ whole genome shotgun (WGS) entry which is preliminary data.</text>
</comment>
<gene>
    <name evidence="2" type="ORF">IAC29_01115</name>
</gene>
<evidence type="ECO:0000256" key="1">
    <source>
        <dbReference type="SAM" id="Phobius"/>
    </source>
</evidence>
<dbReference type="AlphaFoldDB" id="A0A9D9HEG7"/>
<feature type="transmembrane region" description="Helical" evidence="1">
    <location>
        <begin position="556"/>
        <end position="580"/>
    </location>
</feature>
<feature type="transmembrane region" description="Helical" evidence="1">
    <location>
        <begin position="75"/>
        <end position="100"/>
    </location>
</feature>
<protein>
    <submittedName>
        <fullName evidence="2">DUF2723 domain-containing protein</fullName>
    </submittedName>
</protein>
<evidence type="ECO:0000313" key="2">
    <source>
        <dbReference type="EMBL" id="MBO8447854.1"/>
    </source>
</evidence>
<dbReference type="Proteomes" id="UP000810252">
    <property type="component" value="Unassembled WGS sequence"/>
</dbReference>
<sequence length="1048" mass="119537">MDNRRFTFWNRVSAAFVFLVSAVTYLLTIEPTASFWDCGEFIASSYKLEVGHPPGNPVFQLIARFFTMFTDNMHAAVAVNIMSALCSALTIFFLYLTIVFLAKRVVKADADGRYPLPRAIAVYGSGIVGALAYCFSDTFWFSAVEGEVYAMSSLFTAVVFWAMTKWYEQADTPYANRWIVLISFLMGLSIGVHLLNLLTIPALVFMFYYKKRENGHYSFWEYVKIFIVSAVILAVILYGIIPYLPKLAAYTDLLFVNVFGLPFNTGAAFFMIALLAACFWGLFLTMKKKAVVANTVLLCFTVIVIGFSIFSVVIIRSSAKTPTNEYQPDNPFTLIRYLGREQYGSSPLLYGQYFDSPYEVVTPKYWAPMGDRYVHTDSPGELKYPAEGKMFFPRMWAGSDQRYIDFYESYMNGKGKPVRGAEHKKPTFLTNMGFFLDYQLNWMYWRYFMWNFAGRQNEIHSPVPGEIYSGNWESGIGFIDKARLGDQSNAPDYLKNNKGKNHYYMLPLLLGLIGLFFQFARDKRGTWLTFLLFFMTGIAIVIYLNQPPYQVRERDYAYAGSFYAFSIWIGLAVLAIYSLVEGWLAGKGRDSSADAPVSGKTGAAYTAAATAVSLLCLGVPVLMAQQNWDDHDRSHRYTAVEMARNYLNSVGENGILITHGDNDTFPLWYAQEVENVRTDVRICNTSLLGTDWHIDQMKYACNESAPLPLGVGLDQYLYGTNELVFIYDVRDTIIPIADVMRVFKHPRAKVELTSGKMVDYIMSRKISVPVNKENVIKYGILDEKFADRIPDEIVLEMPESKTFITKPELFLLDLLSNYNWDRPINMLSMGGDLDIGQKSYLMYEGFSYKLVPIKGPMSSSDVGLTDTDDLYYKMKNVFSWDALKRDDYFVDYQNLYTFCGVMSQRNLFLNAASKLMEEGQDDRALEMLDMCVENVPEYNFPLDMTFLGFSNEYMVLKMISMYYDLGQGDKARDIAGRFAEELMASADFFLSFYDYREDEFNSVFSYLQNLQYLYSANGDNDLADDLNDRLTKLIDPTGEMSASMGTEE</sequence>
<feature type="transmembrane region" description="Helical" evidence="1">
    <location>
        <begin position="120"/>
        <end position="142"/>
    </location>
</feature>